<evidence type="ECO:0000313" key="2">
    <source>
        <dbReference type="Proteomes" id="UP000789920"/>
    </source>
</evidence>
<sequence>FKFSILTTPNEIDPHIEIDDPSKTLEPFTQQSHSWKAPS</sequence>
<dbReference type="Proteomes" id="UP000789920">
    <property type="component" value="Unassembled WGS sequence"/>
</dbReference>
<keyword evidence="2" id="KW-1185">Reference proteome</keyword>
<gene>
    <name evidence="1" type="ORF">RPERSI_LOCUS33988</name>
</gene>
<feature type="non-terminal residue" evidence="1">
    <location>
        <position position="1"/>
    </location>
</feature>
<dbReference type="EMBL" id="CAJVQC010149863">
    <property type="protein sequence ID" value="CAG8846139.1"/>
    <property type="molecule type" value="Genomic_DNA"/>
</dbReference>
<comment type="caution">
    <text evidence="1">The sequence shown here is derived from an EMBL/GenBank/DDBJ whole genome shotgun (WGS) entry which is preliminary data.</text>
</comment>
<protein>
    <submittedName>
        <fullName evidence="1">24489_t:CDS:1</fullName>
    </submittedName>
</protein>
<name>A0ACA9SRI4_9GLOM</name>
<evidence type="ECO:0000313" key="1">
    <source>
        <dbReference type="EMBL" id="CAG8846139.1"/>
    </source>
</evidence>
<organism evidence="1 2">
    <name type="scientific">Racocetra persica</name>
    <dbReference type="NCBI Taxonomy" id="160502"/>
    <lineage>
        <taxon>Eukaryota</taxon>
        <taxon>Fungi</taxon>
        <taxon>Fungi incertae sedis</taxon>
        <taxon>Mucoromycota</taxon>
        <taxon>Glomeromycotina</taxon>
        <taxon>Glomeromycetes</taxon>
        <taxon>Diversisporales</taxon>
        <taxon>Gigasporaceae</taxon>
        <taxon>Racocetra</taxon>
    </lineage>
</organism>
<reference evidence="1" key="1">
    <citation type="submission" date="2021-06" db="EMBL/GenBank/DDBJ databases">
        <authorList>
            <person name="Kallberg Y."/>
            <person name="Tangrot J."/>
            <person name="Rosling A."/>
        </authorList>
    </citation>
    <scope>NUCLEOTIDE SEQUENCE</scope>
    <source>
        <strain evidence="1">MA461A</strain>
    </source>
</reference>
<proteinExistence type="predicted"/>
<accession>A0ACA9SRI4</accession>
<feature type="non-terminal residue" evidence="1">
    <location>
        <position position="39"/>
    </location>
</feature>